<keyword evidence="1" id="KW-0732">Signal</keyword>
<keyword evidence="4" id="KW-1185">Reference proteome</keyword>
<dbReference type="Gene3D" id="2.40.128.270">
    <property type="match status" value="1"/>
</dbReference>
<reference evidence="3 4" key="1">
    <citation type="submission" date="2023-10" db="EMBL/GenBank/DDBJ databases">
        <title>Bacteria for the degradation of biodegradable plastic PBAT(Polybutylene adipate terephthalate).</title>
        <authorList>
            <person name="Weon H.-Y."/>
            <person name="Yeon J."/>
        </authorList>
    </citation>
    <scope>NUCLEOTIDE SEQUENCE [LARGE SCALE GENOMIC DNA]</scope>
    <source>
        <strain evidence="3 4">SBD 7-3</strain>
    </source>
</reference>
<dbReference type="Proteomes" id="UP001303946">
    <property type="component" value="Chromosome"/>
</dbReference>
<feature type="signal peptide" evidence="1">
    <location>
        <begin position="1"/>
        <end position="24"/>
    </location>
</feature>
<sequence length="149" mass="16086">MPAFLLSRLALLCGATCLTPLLWAAPASAPSTNTPLRDTRWALQTIDGTPAAVSSKRGKVQLSLRAASQHLSGFAGCNTLQGRYIQRGTSLALKPLATTRMACEPELMQQEARFLQTLASIDSYRIEGRQLSLLQGDVVKLTFLASPTR</sequence>
<dbReference type="PANTHER" id="PTHR35535:SF2">
    <property type="entry name" value="DUF306 DOMAIN-CONTAINING PROTEIN"/>
    <property type="match status" value="1"/>
</dbReference>
<proteinExistence type="predicted"/>
<accession>A0ABZ0CUN2</accession>
<dbReference type="RefSeq" id="WP_316701355.1">
    <property type="nucleotide sequence ID" value="NZ_CP136336.1"/>
</dbReference>
<dbReference type="InterPro" id="IPR038670">
    <property type="entry name" value="HslJ-like_sf"/>
</dbReference>
<protein>
    <submittedName>
        <fullName evidence="3">META domain-containing protein</fullName>
    </submittedName>
</protein>
<name>A0ABZ0CUN2_9BURK</name>
<evidence type="ECO:0000313" key="4">
    <source>
        <dbReference type="Proteomes" id="UP001303946"/>
    </source>
</evidence>
<dbReference type="InterPro" id="IPR053147">
    <property type="entry name" value="Hsp_HslJ-like"/>
</dbReference>
<organism evidence="3 4">
    <name type="scientific">Piscinibacter gummiphilus</name>
    <dbReference type="NCBI Taxonomy" id="946333"/>
    <lineage>
        <taxon>Bacteria</taxon>
        <taxon>Pseudomonadati</taxon>
        <taxon>Pseudomonadota</taxon>
        <taxon>Betaproteobacteria</taxon>
        <taxon>Burkholderiales</taxon>
        <taxon>Sphaerotilaceae</taxon>
        <taxon>Piscinibacter</taxon>
    </lineage>
</organism>
<dbReference type="PANTHER" id="PTHR35535">
    <property type="entry name" value="HEAT SHOCK PROTEIN HSLJ"/>
    <property type="match status" value="1"/>
</dbReference>
<dbReference type="InterPro" id="IPR005184">
    <property type="entry name" value="DUF306_Meta_HslJ"/>
</dbReference>
<dbReference type="Pfam" id="PF03724">
    <property type="entry name" value="META"/>
    <property type="match status" value="1"/>
</dbReference>
<gene>
    <name evidence="3" type="ORF">RXV79_00635</name>
</gene>
<evidence type="ECO:0000313" key="3">
    <source>
        <dbReference type="EMBL" id="WOB08573.1"/>
    </source>
</evidence>
<dbReference type="EMBL" id="CP136336">
    <property type="protein sequence ID" value="WOB08573.1"/>
    <property type="molecule type" value="Genomic_DNA"/>
</dbReference>
<evidence type="ECO:0000256" key="1">
    <source>
        <dbReference type="SAM" id="SignalP"/>
    </source>
</evidence>
<feature type="domain" description="DUF306" evidence="2">
    <location>
        <begin position="35"/>
        <end position="138"/>
    </location>
</feature>
<feature type="chain" id="PRO_5047235259" evidence="1">
    <location>
        <begin position="25"/>
        <end position="149"/>
    </location>
</feature>
<evidence type="ECO:0000259" key="2">
    <source>
        <dbReference type="Pfam" id="PF03724"/>
    </source>
</evidence>